<reference evidence="5 6" key="1">
    <citation type="submission" date="2024-02" db="EMBL/GenBank/DDBJ databases">
        <title>De novo assembly and annotation of 12 fungi associated with fruit tree decline syndrome in Ontario, Canada.</title>
        <authorList>
            <person name="Sulman M."/>
            <person name="Ellouze W."/>
            <person name="Ilyukhin E."/>
        </authorList>
    </citation>
    <scope>NUCLEOTIDE SEQUENCE [LARGE SCALE GENOMIC DNA]</scope>
    <source>
        <strain evidence="5 6">M42-189</strain>
    </source>
</reference>
<feature type="domain" description="Tail specific protease" evidence="3">
    <location>
        <begin position="342"/>
        <end position="558"/>
    </location>
</feature>
<name>A0ABR3QJB1_9PLEO</name>
<dbReference type="SUPFAM" id="SSF52096">
    <property type="entry name" value="ClpP/crotonase"/>
    <property type="match status" value="1"/>
</dbReference>
<dbReference type="EMBL" id="JAKJXO020000022">
    <property type="protein sequence ID" value="KAL1592023.1"/>
    <property type="molecule type" value="Genomic_DNA"/>
</dbReference>
<feature type="region of interest" description="Disordered" evidence="1">
    <location>
        <begin position="699"/>
        <end position="728"/>
    </location>
</feature>
<keyword evidence="6" id="KW-1185">Reference proteome</keyword>
<dbReference type="InterPro" id="IPR005151">
    <property type="entry name" value="Tail-specific_protease"/>
</dbReference>
<dbReference type="InterPro" id="IPR052766">
    <property type="entry name" value="S41A_metabolite_peptidase"/>
</dbReference>
<dbReference type="Pfam" id="PF03572">
    <property type="entry name" value="Peptidase_S41"/>
    <property type="match status" value="1"/>
</dbReference>
<dbReference type="Pfam" id="PF23658">
    <property type="entry name" value="PDZ_CPAF_rel"/>
    <property type="match status" value="1"/>
</dbReference>
<evidence type="ECO:0000313" key="5">
    <source>
        <dbReference type="EMBL" id="KAL1592023.1"/>
    </source>
</evidence>
<evidence type="ECO:0000256" key="2">
    <source>
        <dbReference type="SAM" id="SignalP"/>
    </source>
</evidence>
<evidence type="ECO:0000256" key="1">
    <source>
        <dbReference type="SAM" id="MobiDB-lite"/>
    </source>
</evidence>
<dbReference type="InterPro" id="IPR056186">
    <property type="entry name" value="PDZ_CPAF-rel"/>
</dbReference>
<dbReference type="Proteomes" id="UP001521785">
    <property type="component" value="Unassembled WGS sequence"/>
</dbReference>
<gene>
    <name evidence="5" type="ORF">SLS60_011615</name>
</gene>
<organism evidence="5 6">
    <name type="scientific">Paraconiothyrium brasiliense</name>
    <dbReference type="NCBI Taxonomy" id="300254"/>
    <lineage>
        <taxon>Eukaryota</taxon>
        <taxon>Fungi</taxon>
        <taxon>Dikarya</taxon>
        <taxon>Ascomycota</taxon>
        <taxon>Pezizomycotina</taxon>
        <taxon>Dothideomycetes</taxon>
        <taxon>Pleosporomycetidae</taxon>
        <taxon>Pleosporales</taxon>
        <taxon>Massarineae</taxon>
        <taxon>Didymosphaeriaceae</taxon>
        <taxon>Paraconiothyrium</taxon>
    </lineage>
</organism>
<dbReference type="PANTHER" id="PTHR37049">
    <property type="entry name" value="PEPTIDASE S41 FAMILY PROTEIN"/>
    <property type="match status" value="1"/>
</dbReference>
<accession>A0ABR3QJB1</accession>
<keyword evidence="2" id="KW-0732">Signal</keyword>
<dbReference type="InterPro" id="IPR029045">
    <property type="entry name" value="ClpP/crotonase-like_dom_sf"/>
</dbReference>
<comment type="caution">
    <text evidence="5">The sequence shown here is derived from an EMBL/GenBank/DDBJ whole genome shotgun (WGS) entry which is preliminary data.</text>
</comment>
<sequence length="751" mass="81802">MLYRLLLVSSVVASWGTALAADPCATFDLYKRKSFSATKQSNVGAVPAAIADECLNSIPVDKEEDQALIDEYKLWLDWQTWHKNPPQGFADKSVDVIGDLDAIKEAIANDQYTSSYQLLGDVQAAVVKAHDYHFQLRPLLRNMFFGWKRGELLGEAFAMVSVSKDGKELPKLYDYHDILQSDSADWSPSPISKINNQTAEEYAEAFAETYEYHDADARYNQLFPNQARRSQSKEADDYVPFGRNSNPDGAYTTIEHENGTTRQIMNYAIVGTLWSGVQSTDDLAAVLNNTFVYPSTTTQQTTNKARQAVASASPSPLGYPEPLGWNVIGGGFFLSGQGYEDVAVLVATTFDLGKADAADWQDGVGQFLQLAKQAGKNKLVIDIRGNQGGAINLGYDLFQQLFPSLYPYVATSLHAHEALDLAGKFVTKALSNYTYEQAIQANPNSDLSQAWVSIFNYKVPMTIEGEPFGSWEEYFGPTLEGGSNATTPQRRNMTNAFADLSVGRGGQDVTGYGSRVDKLNKTQPFDAKDIVLLTDGSCGSTCSIFSELMKTQGRVQQVAIGGRPNTGPMQGVGGTKGAQVYPITLIRDTLSAYAQADPSLNQTVVGAMLNATKPFERGATDADGNRGGATRINLRDMYRMNDTSLTPLEFVYEAADCRLFYTAEMVRNVTAVWQKTVDAHWGDANKTCVEGSVGHKSSLSGGVFDENKQPPNTSTSPSSPSESKTGAAQRMGTGRAFVVLVVNLVAMALFV</sequence>
<dbReference type="PANTHER" id="PTHR37049:SF4">
    <property type="entry name" value="RHODANESE DOMAIN-CONTAINING PROTEIN"/>
    <property type="match status" value="1"/>
</dbReference>
<feature type="compositionally biased region" description="Low complexity" evidence="1">
    <location>
        <begin position="710"/>
        <end position="723"/>
    </location>
</feature>
<dbReference type="Gene3D" id="3.90.226.10">
    <property type="entry name" value="2-enoyl-CoA Hydratase, Chain A, domain 1"/>
    <property type="match status" value="1"/>
</dbReference>
<evidence type="ECO:0000259" key="3">
    <source>
        <dbReference type="Pfam" id="PF03572"/>
    </source>
</evidence>
<protein>
    <recommendedName>
        <fullName evidence="7">Tail specific protease domain-containing protein</fullName>
    </recommendedName>
</protein>
<proteinExistence type="predicted"/>
<feature type="chain" id="PRO_5045201887" description="Tail specific protease domain-containing protein" evidence="2">
    <location>
        <begin position="21"/>
        <end position="751"/>
    </location>
</feature>
<feature type="region of interest" description="Disordered" evidence="1">
    <location>
        <begin position="229"/>
        <end position="249"/>
    </location>
</feature>
<evidence type="ECO:0008006" key="7">
    <source>
        <dbReference type="Google" id="ProtNLM"/>
    </source>
</evidence>
<feature type="signal peptide" evidence="2">
    <location>
        <begin position="1"/>
        <end position="20"/>
    </location>
</feature>
<evidence type="ECO:0000259" key="4">
    <source>
        <dbReference type="Pfam" id="PF23658"/>
    </source>
</evidence>
<feature type="domain" description="CPAF-like PDZ" evidence="4">
    <location>
        <begin position="155"/>
        <end position="271"/>
    </location>
</feature>
<evidence type="ECO:0000313" key="6">
    <source>
        <dbReference type="Proteomes" id="UP001521785"/>
    </source>
</evidence>